<dbReference type="CDD" id="cd07563">
    <property type="entry name" value="Peptidase_S41_IRBP"/>
    <property type="match status" value="1"/>
</dbReference>
<feature type="transmembrane region" description="Helical" evidence="1">
    <location>
        <begin position="48"/>
        <end position="69"/>
    </location>
</feature>
<dbReference type="EMBL" id="SADD01000001">
    <property type="protein sequence ID" value="RVU48489.1"/>
    <property type="molecule type" value="Genomic_DNA"/>
</dbReference>
<dbReference type="Pfam" id="PF03572">
    <property type="entry name" value="Peptidase_S41"/>
    <property type="match status" value="1"/>
</dbReference>
<name>A0ABY0CXQ1_9DELT</name>
<evidence type="ECO:0000313" key="3">
    <source>
        <dbReference type="EMBL" id="RVU48489.1"/>
    </source>
</evidence>
<evidence type="ECO:0000313" key="4">
    <source>
        <dbReference type="Proteomes" id="UP000282926"/>
    </source>
</evidence>
<dbReference type="InterPro" id="IPR029045">
    <property type="entry name" value="ClpP/crotonase-like_dom_sf"/>
</dbReference>
<proteinExistence type="predicted"/>
<accession>A0ABY0CXQ1</accession>
<dbReference type="InterPro" id="IPR005151">
    <property type="entry name" value="Tail-specific_protease"/>
</dbReference>
<dbReference type="Proteomes" id="UP000282926">
    <property type="component" value="Unassembled WGS sequence"/>
</dbReference>
<gene>
    <name evidence="3" type="ORF">EA187_03370</name>
</gene>
<dbReference type="PANTHER" id="PTHR11261:SF3">
    <property type="entry name" value="RETINOL-BINDING PROTEIN 3"/>
    <property type="match status" value="1"/>
</dbReference>
<comment type="caution">
    <text evidence="3">The sequence shown here is derived from an EMBL/GenBank/DDBJ whole genome shotgun (WGS) entry which is preliminary data.</text>
</comment>
<dbReference type="SMART" id="SM00245">
    <property type="entry name" value="TSPc"/>
    <property type="match status" value="1"/>
</dbReference>
<keyword evidence="4" id="KW-1185">Reference proteome</keyword>
<feature type="domain" description="Tail specific protease" evidence="2">
    <location>
        <begin position="158"/>
        <end position="370"/>
    </location>
</feature>
<evidence type="ECO:0000256" key="1">
    <source>
        <dbReference type="SAM" id="Phobius"/>
    </source>
</evidence>
<keyword evidence="1" id="KW-1133">Transmembrane helix</keyword>
<reference evidence="3 4" key="1">
    <citation type="submission" date="2019-01" db="EMBL/GenBank/DDBJ databases">
        <title>Lujinxingia litoralis gen. nov., sp. nov. and Lujinxingia sediminis gen. nov., sp. nov., new members in the order Bradymonadales, isolated from coastal sediment.</title>
        <authorList>
            <person name="Li C.-M."/>
        </authorList>
    </citation>
    <scope>NUCLEOTIDE SEQUENCE [LARGE SCALE GENOMIC DNA]</scope>
    <source>
        <strain evidence="3 4">SEH01</strain>
    </source>
</reference>
<keyword evidence="1" id="KW-0472">Membrane</keyword>
<organism evidence="3 4">
    <name type="scientific">Lujinxingia sediminis</name>
    <dbReference type="NCBI Taxonomy" id="2480984"/>
    <lineage>
        <taxon>Bacteria</taxon>
        <taxon>Deltaproteobacteria</taxon>
        <taxon>Bradymonadales</taxon>
        <taxon>Lujinxingiaceae</taxon>
        <taxon>Lujinxingia</taxon>
    </lineage>
</organism>
<dbReference type="PANTHER" id="PTHR11261">
    <property type="entry name" value="INTERPHOTORECEPTOR RETINOID-BINDING PROTEIN"/>
    <property type="match status" value="1"/>
</dbReference>
<evidence type="ECO:0000259" key="2">
    <source>
        <dbReference type="SMART" id="SM00245"/>
    </source>
</evidence>
<sequence>MTYLSIRAPTAIASAWAWGCSTGRSAYTRFSRFRQPGGGMKTRARLSGWFRGGLLALLLLMSGGCGAFLGPDPANTPESNFEIFWESFDRHYAHFVHKDVDWDEVYLRYRPRVDAKTTDDELLEVFGEMIRYLEDGHVYVSAGELGRVQSDLHLRGSRRNYDRNLISRRYIMGKEQSAGGGNFRYGWASHTLGYVHLATLSGAEGIGEDVHGWIEDLDEILAYFKDAEGLVIDLRNNSGGRAFNTTFVASRFATDTRDFVVTRTRNGARHDAFSSPTVWKVSPAGPRQFTKPVVVLTNRYSFSAAEWLTLALRQYDHVTHMGTNSGGGLAMFLPRELPNGWHYTISVQETRDADGTFYERVGVPPHIHVENTPDDVRQNRDAILEQALSHLRKQAGLAGH</sequence>
<dbReference type="Gene3D" id="3.90.226.10">
    <property type="entry name" value="2-enoyl-CoA Hydratase, Chain A, domain 1"/>
    <property type="match status" value="1"/>
</dbReference>
<dbReference type="SUPFAM" id="SSF52096">
    <property type="entry name" value="ClpP/crotonase"/>
    <property type="match status" value="1"/>
</dbReference>
<dbReference type="Gene3D" id="3.30.750.44">
    <property type="match status" value="1"/>
</dbReference>
<keyword evidence="1" id="KW-0812">Transmembrane</keyword>
<dbReference type="Pfam" id="PF14684">
    <property type="entry name" value="Tricorn_C1"/>
    <property type="match status" value="1"/>
</dbReference>
<dbReference type="InterPro" id="IPR028204">
    <property type="entry name" value="Tricorn_C1"/>
</dbReference>
<protein>
    <recommendedName>
        <fullName evidence="2">Tail specific protease domain-containing protein</fullName>
    </recommendedName>
</protein>